<organism evidence="4 5">
    <name type="scientific">Variovorax paradoxus</name>
    <dbReference type="NCBI Taxonomy" id="34073"/>
    <lineage>
        <taxon>Bacteria</taxon>
        <taxon>Pseudomonadati</taxon>
        <taxon>Pseudomonadota</taxon>
        <taxon>Betaproteobacteria</taxon>
        <taxon>Burkholderiales</taxon>
        <taxon>Comamonadaceae</taxon>
        <taxon>Variovorax</taxon>
    </lineage>
</organism>
<comment type="caution">
    <text evidence="4">The sequence shown here is derived from an EMBL/GenBank/DDBJ whole genome shotgun (WGS) entry which is preliminary data.</text>
</comment>
<dbReference type="InterPro" id="IPR019752">
    <property type="entry name" value="Pyrv/ketoisovalerate_OxRed_cat"/>
</dbReference>
<dbReference type="Gene3D" id="3.40.920.10">
    <property type="entry name" value="Pyruvate-ferredoxin oxidoreductase, PFOR, domain III"/>
    <property type="match status" value="1"/>
</dbReference>
<dbReference type="EC" id="1.2.-.-" evidence="4"/>
<dbReference type="InterPro" id="IPR002880">
    <property type="entry name" value="Pyrv_Fd/Flavodoxin_OxRdtase_N"/>
</dbReference>
<dbReference type="NCBIfam" id="TIGR03710">
    <property type="entry name" value="OAFO_sf"/>
    <property type="match status" value="1"/>
</dbReference>
<protein>
    <submittedName>
        <fullName evidence="4">2-oxoglutarate oxidoreductase subunit KorA</fullName>
        <ecNumber evidence="4">1.2.-.-</ecNumber>
    </submittedName>
</protein>
<dbReference type="FunFam" id="3.40.50.970:FF:000022">
    <property type="entry name" value="2-oxoglutarate ferredoxin oxidoreductase alpha subunit"/>
    <property type="match status" value="1"/>
</dbReference>
<dbReference type="CDD" id="cd07034">
    <property type="entry name" value="TPP_PYR_PFOR_IOR-alpha_like"/>
    <property type="match status" value="1"/>
</dbReference>
<dbReference type="SUPFAM" id="SSF52518">
    <property type="entry name" value="Thiamin diphosphate-binding fold (THDP-binding)"/>
    <property type="match status" value="1"/>
</dbReference>
<keyword evidence="5" id="KW-1185">Reference proteome</keyword>
<sequence length="640" mass="69759">MSAVRPPEGAKAASGNSEAHEVASAGAIPQIEAVNDFVIKFANVNGSGSASANELFAKAILRMGVPVSPRNIFPSNIQGLPTWYEVRVTEEGHLGRRGGTDMMVAMNPQTWDADLAELEPGGHLFYDSTRPLPPSKFRSDVRVIGMPLTEICNAVYQDPRQRQLFKNIVYVGALAILLGIEPEVVEKLFGEQYKGKEKLLASNVQALHLGCDFARENLEPLGLRVRRADRVGNRIFVDGNSAAALGCVYGGATVAAWYPITPSSSVAEAFQKYCTKFRVDPATGQQRFAIVQAEDELASIGMVVGAGWNGARAFTATSGPGISLMTEFIGLAYFAEIPVTIINVQRGGPSTGMPTRTQQADILSCAYASHGDTKHVLLFPEDPHECFEHAAAALDLADRLQTPVFLMTDLDIGMNQRLCAPFAWDDSKAYDRGKVMSAEELEAGRDFGRYKDVDGDGIPWRTLPGTHPTKGSYFTRGTTRDAYARYSERGPDYIYNMERLLKKFATAATLVPQPVLRPAAEKTELGVIYFGSTSPAMHEALQALEARGIHLDALRLRAFPFPDSVVQFLAQHRQVFVVEQNRDAQMRSLLVNELDIDPARLVRVLHFDGTPITARFIVQAIGTHVEKTQASGAAGTKESA</sequence>
<gene>
    <name evidence="4" type="primary">korA</name>
    <name evidence="4" type="ORF">VPARA_67330</name>
</gene>
<name>A0A0H2M512_VARPD</name>
<dbReference type="SUPFAM" id="SSF52922">
    <property type="entry name" value="TK C-terminal domain-like"/>
    <property type="match status" value="1"/>
</dbReference>
<dbReference type="SUPFAM" id="SSF53323">
    <property type="entry name" value="Pyruvate-ferredoxin oxidoreductase, PFOR, domain III"/>
    <property type="match status" value="1"/>
</dbReference>
<evidence type="ECO:0000313" key="5">
    <source>
        <dbReference type="Proteomes" id="UP000035170"/>
    </source>
</evidence>
<dbReference type="PANTHER" id="PTHR32154">
    <property type="entry name" value="PYRUVATE-FLAVODOXIN OXIDOREDUCTASE-RELATED"/>
    <property type="match status" value="1"/>
</dbReference>
<dbReference type="AlphaFoldDB" id="A0A0H2M512"/>
<dbReference type="InterPro" id="IPR050722">
    <property type="entry name" value="Pyruvate:ferred/Flavod_OxRd"/>
</dbReference>
<dbReference type="PANTHER" id="PTHR32154:SF29">
    <property type="entry name" value="BLR6743 PROTEIN"/>
    <property type="match status" value="1"/>
</dbReference>
<dbReference type="InterPro" id="IPR002869">
    <property type="entry name" value="Pyrv_flavodox_OxRed_cen"/>
</dbReference>
<feature type="domain" description="Pyruvate/ketoisovalerate oxidoreductase catalytic" evidence="2">
    <location>
        <begin position="46"/>
        <end position="211"/>
    </location>
</feature>
<dbReference type="InterPro" id="IPR009014">
    <property type="entry name" value="Transketo_C/PFOR_II"/>
</dbReference>
<evidence type="ECO:0000259" key="3">
    <source>
        <dbReference type="Pfam" id="PF01855"/>
    </source>
</evidence>
<dbReference type="RefSeq" id="WP_413743211.1">
    <property type="nucleotide sequence ID" value="NZ_JZWI01000063.1"/>
</dbReference>
<feature type="domain" description="Pyruvate flavodoxin/ferredoxin oxidoreductase pyrimidine binding" evidence="3">
    <location>
        <begin position="247"/>
        <end position="413"/>
    </location>
</feature>
<dbReference type="InterPro" id="IPR022367">
    <property type="entry name" value="2-oxoacid/accept_OxRdtase_asu"/>
</dbReference>
<dbReference type="Pfam" id="PF01558">
    <property type="entry name" value="POR"/>
    <property type="match status" value="1"/>
</dbReference>
<keyword evidence="1 4" id="KW-0560">Oxidoreductase</keyword>
<dbReference type="Pfam" id="PF01855">
    <property type="entry name" value="POR_N"/>
    <property type="match status" value="1"/>
</dbReference>
<evidence type="ECO:0000256" key="1">
    <source>
        <dbReference type="ARBA" id="ARBA00023002"/>
    </source>
</evidence>
<reference evidence="4 5" key="1">
    <citation type="submission" date="2015-03" db="EMBL/GenBank/DDBJ databases">
        <title>Genome sequence of Variovorax paradoxus TBEA6.</title>
        <authorList>
            <person name="Poehlein A."/>
            <person name="Schuldes J."/>
            <person name="Wuebbeler J.H."/>
            <person name="Hiessl S."/>
            <person name="Steinbuechel A."/>
            <person name="Daniel R."/>
        </authorList>
    </citation>
    <scope>NUCLEOTIDE SEQUENCE [LARGE SCALE GENOMIC DNA]</scope>
    <source>
        <strain evidence="4 5">TBEA6</strain>
    </source>
</reference>
<dbReference type="Proteomes" id="UP000035170">
    <property type="component" value="Unassembled WGS sequence"/>
</dbReference>
<evidence type="ECO:0000259" key="2">
    <source>
        <dbReference type="Pfam" id="PF01558"/>
    </source>
</evidence>
<dbReference type="EMBL" id="JZWI01000063">
    <property type="protein sequence ID" value="KLN52150.1"/>
    <property type="molecule type" value="Genomic_DNA"/>
</dbReference>
<dbReference type="Gene3D" id="3.40.50.920">
    <property type="match status" value="1"/>
</dbReference>
<proteinExistence type="predicted"/>
<dbReference type="GO" id="GO:0006979">
    <property type="term" value="P:response to oxidative stress"/>
    <property type="evidence" value="ECO:0007669"/>
    <property type="project" value="TreeGrafter"/>
</dbReference>
<dbReference type="GO" id="GO:0016903">
    <property type="term" value="F:oxidoreductase activity, acting on the aldehyde or oxo group of donors"/>
    <property type="evidence" value="ECO:0007669"/>
    <property type="project" value="InterPro"/>
</dbReference>
<accession>A0A0H2M512</accession>
<dbReference type="Gene3D" id="3.40.50.970">
    <property type="match status" value="1"/>
</dbReference>
<dbReference type="PATRIC" id="fig|34073.19.peg.6946"/>
<evidence type="ECO:0000313" key="4">
    <source>
        <dbReference type="EMBL" id="KLN52150.1"/>
    </source>
</evidence>
<dbReference type="InterPro" id="IPR029061">
    <property type="entry name" value="THDP-binding"/>
</dbReference>